<proteinExistence type="predicted"/>
<feature type="compositionally biased region" description="Basic and acidic residues" evidence="1">
    <location>
        <begin position="1"/>
        <end position="15"/>
    </location>
</feature>
<feature type="compositionally biased region" description="Gly residues" evidence="1">
    <location>
        <begin position="150"/>
        <end position="160"/>
    </location>
</feature>
<dbReference type="EMBL" id="CADCTG010000213">
    <property type="protein sequence ID" value="CAA9265080.1"/>
    <property type="molecule type" value="Genomic_DNA"/>
</dbReference>
<evidence type="ECO:0000256" key="1">
    <source>
        <dbReference type="SAM" id="MobiDB-lite"/>
    </source>
</evidence>
<accession>A0A6J4J0K7</accession>
<feature type="compositionally biased region" description="Basic residues" evidence="1">
    <location>
        <begin position="69"/>
        <end position="82"/>
    </location>
</feature>
<dbReference type="AlphaFoldDB" id="A0A6J4J0K7"/>
<feature type="compositionally biased region" description="Basic and acidic residues" evidence="1">
    <location>
        <begin position="93"/>
        <end position="138"/>
    </location>
</feature>
<name>A0A6J4J0K7_9PROT</name>
<feature type="region of interest" description="Disordered" evidence="1">
    <location>
        <begin position="1"/>
        <end position="160"/>
    </location>
</feature>
<reference evidence="2" key="1">
    <citation type="submission" date="2020-02" db="EMBL/GenBank/DDBJ databases">
        <authorList>
            <person name="Meier V. D."/>
        </authorList>
    </citation>
    <scope>NUCLEOTIDE SEQUENCE</scope>
    <source>
        <strain evidence="2">AVDCRST_MAG08</strain>
    </source>
</reference>
<feature type="compositionally biased region" description="Basic residues" evidence="1">
    <location>
        <begin position="25"/>
        <end position="43"/>
    </location>
</feature>
<evidence type="ECO:0000313" key="2">
    <source>
        <dbReference type="EMBL" id="CAA9265080.1"/>
    </source>
</evidence>
<protein>
    <submittedName>
        <fullName evidence="2">Peroxiredoxin</fullName>
    </submittedName>
</protein>
<feature type="non-terminal residue" evidence="2">
    <location>
        <position position="1"/>
    </location>
</feature>
<feature type="non-terminal residue" evidence="2">
    <location>
        <position position="160"/>
    </location>
</feature>
<gene>
    <name evidence="2" type="ORF">AVDCRST_MAG08-2887</name>
</gene>
<organism evidence="2">
    <name type="scientific">uncultured Acetobacteraceae bacterium</name>
    <dbReference type="NCBI Taxonomy" id="169975"/>
    <lineage>
        <taxon>Bacteria</taxon>
        <taxon>Pseudomonadati</taxon>
        <taxon>Pseudomonadota</taxon>
        <taxon>Alphaproteobacteria</taxon>
        <taxon>Acetobacterales</taxon>
        <taxon>Acetobacteraceae</taxon>
        <taxon>environmental samples</taxon>
    </lineage>
</organism>
<sequence length="160" mass="17869">AHPGRRNDTPDEAHACHAGRPQGNLHRRAVRRQNGRAVRRARRLHPDLLRPPPARFRRAGRRAQGQGRGRGRLRRGERRLRAGRLGQEPGRGGQDRHAGGRERRTHQEARAGDGPDRARPRRPEPAFRARGEEREGGARRRGSARRLRGEPGGSRAGGAV</sequence>